<evidence type="ECO:0000313" key="2">
    <source>
        <dbReference type="EMBL" id="GFH19988.1"/>
    </source>
</evidence>
<feature type="region of interest" description="Disordered" evidence="1">
    <location>
        <begin position="67"/>
        <end position="86"/>
    </location>
</feature>
<name>A0A699ZNC3_HAELA</name>
<protein>
    <submittedName>
        <fullName evidence="2">Uncharacterized protein</fullName>
    </submittedName>
</protein>
<gene>
    <name evidence="2" type="ORF">HaLaN_17032</name>
</gene>
<evidence type="ECO:0000256" key="1">
    <source>
        <dbReference type="SAM" id="MobiDB-lite"/>
    </source>
</evidence>
<evidence type="ECO:0000313" key="3">
    <source>
        <dbReference type="Proteomes" id="UP000485058"/>
    </source>
</evidence>
<organism evidence="2 3">
    <name type="scientific">Haematococcus lacustris</name>
    <name type="common">Green alga</name>
    <name type="synonym">Haematococcus pluvialis</name>
    <dbReference type="NCBI Taxonomy" id="44745"/>
    <lineage>
        <taxon>Eukaryota</taxon>
        <taxon>Viridiplantae</taxon>
        <taxon>Chlorophyta</taxon>
        <taxon>core chlorophytes</taxon>
        <taxon>Chlorophyceae</taxon>
        <taxon>CS clade</taxon>
        <taxon>Chlamydomonadales</taxon>
        <taxon>Haematococcaceae</taxon>
        <taxon>Haematococcus</taxon>
    </lineage>
</organism>
<accession>A0A699ZNC3</accession>
<dbReference type="AlphaFoldDB" id="A0A699ZNC3"/>
<comment type="caution">
    <text evidence="2">The sequence shown here is derived from an EMBL/GenBank/DDBJ whole genome shotgun (WGS) entry which is preliminary data.</text>
</comment>
<dbReference type="Proteomes" id="UP000485058">
    <property type="component" value="Unassembled WGS sequence"/>
</dbReference>
<dbReference type="EMBL" id="BLLF01001553">
    <property type="protein sequence ID" value="GFH19988.1"/>
    <property type="molecule type" value="Genomic_DNA"/>
</dbReference>
<reference evidence="2 3" key="1">
    <citation type="submission" date="2020-02" db="EMBL/GenBank/DDBJ databases">
        <title>Draft genome sequence of Haematococcus lacustris strain NIES-144.</title>
        <authorList>
            <person name="Morimoto D."/>
            <person name="Nakagawa S."/>
            <person name="Yoshida T."/>
            <person name="Sawayama S."/>
        </authorList>
    </citation>
    <scope>NUCLEOTIDE SEQUENCE [LARGE SCALE GENOMIC DNA]</scope>
    <source>
        <strain evidence="2 3">NIES-144</strain>
    </source>
</reference>
<keyword evidence="3" id="KW-1185">Reference proteome</keyword>
<proteinExistence type="predicted"/>
<sequence length="86" mass="9463">MGRQPAARQQQARGPGARLVLVVTEPDAFKDILFFSSAVADHMPTSYHKVLQAYLSQHRHNQVQEVHLPAPSRPTHQCAPPLTTGA</sequence>